<reference evidence="2 3" key="1">
    <citation type="journal article" date="2019" name="Nat. Plants">
        <title>Stout camphor tree genome fills gaps in understanding of flowering plant genome evolution.</title>
        <authorList>
            <person name="Chaw S.M."/>
            <person name="Liu Y.C."/>
            <person name="Wu Y.W."/>
            <person name="Wang H.Y."/>
            <person name="Lin C.I."/>
            <person name="Wu C.S."/>
            <person name="Ke H.M."/>
            <person name="Chang L.Y."/>
            <person name="Hsu C.Y."/>
            <person name="Yang H.T."/>
            <person name="Sudianto E."/>
            <person name="Hsu M.H."/>
            <person name="Wu K.P."/>
            <person name="Wang L.N."/>
            <person name="Leebens-Mack J.H."/>
            <person name="Tsai I.J."/>
        </authorList>
    </citation>
    <scope>NUCLEOTIDE SEQUENCE [LARGE SCALE GENOMIC DNA]</scope>
    <source>
        <strain evidence="3">cv. Chaw 1501</strain>
        <tissue evidence="2">Young leaves</tissue>
    </source>
</reference>
<evidence type="ECO:0000313" key="2">
    <source>
        <dbReference type="EMBL" id="RWR81067.1"/>
    </source>
</evidence>
<dbReference type="Proteomes" id="UP000283530">
    <property type="component" value="Unassembled WGS sequence"/>
</dbReference>
<dbReference type="InterPro" id="IPR044679">
    <property type="entry name" value="PWWP2-like"/>
</dbReference>
<dbReference type="PANTHER" id="PTHR33697:SF2">
    <property type="entry name" value="T17B22.17 PROTEIN"/>
    <property type="match status" value="1"/>
</dbReference>
<gene>
    <name evidence="2" type="ORF">CKAN_00973400</name>
</gene>
<evidence type="ECO:0000313" key="3">
    <source>
        <dbReference type="Proteomes" id="UP000283530"/>
    </source>
</evidence>
<feature type="domain" description="PWWP" evidence="1">
    <location>
        <begin position="17"/>
        <end position="72"/>
    </location>
</feature>
<evidence type="ECO:0000259" key="1">
    <source>
        <dbReference type="PROSITE" id="PS50812"/>
    </source>
</evidence>
<dbReference type="InterPro" id="IPR000313">
    <property type="entry name" value="PWWP_dom"/>
</dbReference>
<dbReference type="EMBL" id="QPKB01000003">
    <property type="protein sequence ID" value="RWR81067.1"/>
    <property type="molecule type" value="Genomic_DNA"/>
</dbReference>
<proteinExistence type="predicted"/>
<organism evidence="2 3">
    <name type="scientific">Cinnamomum micranthum f. kanehirae</name>
    <dbReference type="NCBI Taxonomy" id="337451"/>
    <lineage>
        <taxon>Eukaryota</taxon>
        <taxon>Viridiplantae</taxon>
        <taxon>Streptophyta</taxon>
        <taxon>Embryophyta</taxon>
        <taxon>Tracheophyta</taxon>
        <taxon>Spermatophyta</taxon>
        <taxon>Magnoliopsida</taxon>
        <taxon>Magnoliidae</taxon>
        <taxon>Laurales</taxon>
        <taxon>Lauraceae</taxon>
        <taxon>Cinnamomum</taxon>
    </lineage>
</organism>
<dbReference type="Pfam" id="PF00855">
    <property type="entry name" value="PWWP"/>
    <property type="match status" value="1"/>
</dbReference>
<dbReference type="SUPFAM" id="SSF63748">
    <property type="entry name" value="Tudor/PWWP/MBT"/>
    <property type="match status" value="1"/>
</dbReference>
<sequence length="838" mass="93481">MGISEGWEGGKGIDCSVGTIVWVRRRNGSWWPGRILGSDELSASHLMSPRSGTPVKLLGREDASVDWYNLEKSKRVKAFRCGEFDDCIRRAESSQGIPPKKREKYARREDAIIHALELENHQYEKKRQKLGIGSNYWSNKMIGTSNRDLGSFSLAEDFSGNDKGRDHCRYINRKPQTLSKKPVSSLEEESMCNLLYVQKGKHPKPSWEGDNSEATPRMRGLQDFGLRTATSKKKLSASIASRGSRKPFLADEPCVLPTVGRNIGTLNYVGCNKNFMSIKNKRSLGGVVEESLIRRRDRRRPLVQVLQNSSKSPVCQSLQSNGDTMSITMLGEKEQVGLPCQAKRGKGVYQPIESNDFLDHKRIPLEQMQTSPPHFGMDNSLIHPGSLTGEDTSSGLIEAQESDSSGGDYHDIEEDEALFSDPANSGRYISRGGSVYQVPMQAGNMDNEELDESELSSYASQLQPHEQTAGIASDMGGSKWQLKGKRNIRNLTKRPVELIDGKDPVEIPDKCNVSIHQALCRDEGNIIKTTRINSRGALGRQGLHYREGRSNNSFISSDEDSHVISPSIWEVDRQSKETLRGYWEESDGCFDPVYVGHLGDQMEPMLLDVDLKVQASYQGERVPLVSLMSKLNGKAIVGHPVQIEILEDGYSDFLLPSDGFCERLPDTDGNTALLQVWRTARRTAMHRAPRPPSSAMEGEEASTLQYSDLERKRPFKKRYAGHVKHKVRSMKGRISRTRGHRAHKKKLLKKASLSSQKTRTLSSIAIEQKPARKNRITKLADKNNELHGLIKPGTAPMVTCVPMKLVFSRIREAIGRPSLAAPSHGVLIADSAERKLPS</sequence>
<dbReference type="PANTHER" id="PTHR33697">
    <property type="entry name" value="T17B22.17 PROTEIN-RELATED"/>
    <property type="match status" value="1"/>
</dbReference>
<keyword evidence="3" id="KW-1185">Reference proteome</keyword>
<dbReference type="PROSITE" id="PS50812">
    <property type="entry name" value="PWWP"/>
    <property type="match status" value="1"/>
</dbReference>
<protein>
    <submittedName>
        <fullName evidence="2">PWWP domain-containing protein</fullName>
    </submittedName>
</protein>
<dbReference type="OrthoDB" id="1908535at2759"/>
<dbReference type="AlphaFoldDB" id="A0A443NRD5"/>
<accession>A0A443NRD5</accession>
<dbReference type="Gene3D" id="2.30.30.140">
    <property type="match status" value="1"/>
</dbReference>
<dbReference type="CDD" id="cd05162">
    <property type="entry name" value="PWWP"/>
    <property type="match status" value="1"/>
</dbReference>
<comment type="caution">
    <text evidence="2">The sequence shown here is derived from an EMBL/GenBank/DDBJ whole genome shotgun (WGS) entry which is preliminary data.</text>
</comment>
<name>A0A443NRD5_9MAGN</name>